<dbReference type="GO" id="GO:0005506">
    <property type="term" value="F:iron ion binding"/>
    <property type="evidence" value="ECO:0007669"/>
    <property type="project" value="UniProtKB-UniRule"/>
</dbReference>
<keyword evidence="11" id="KW-1185">Reference proteome</keyword>
<keyword evidence="3 9" id="KW-0028">Amino-acid biosynthesis</keyword>
<feature type="binding site" evidence="9">
    <location>
        <position position="141"/>
    </location>
    <ligand>
        <name>Ni(2+)</name>
        <dbReference type="ChEBI" id="CHEBI:49786"/>
    </ligand>
</feature>
<dbReference type="RefSeq" id="WP_091535286.1">
    <property type="nucleotide sequence ID" value="NZ_FOOC01000014.1"/>
</dbReference>
<feature type="site" description="May play a role in metal incorporation in vivo" evidence="9">
    <location>
        <position position="96"/>
    </location>
</feature>
<feature type="site" description="Important to generate the dianion" evidence="9">
    <location>
        <position position="105"/>
    </location>
</feature>
<name>A0A1I2K7W2_9GAMM</name>
<keyword evidence="8 9" id="KW-0486">Methionine biosynthesis</keyword>
<comment type="cofactor">
    <cofactor evidence="9">
        <name>Ni(2+)</name>
        <dbReference type="ChEBI" id="CHEBI:49786"/>
    </cofactor>
    <text evidence="9">Binds 1 nickel ion per monomer.</text>
</comment>
<dbReference type="HAMAP" id="MF_01682">
    <property type="entry name" value="Salvage_MtnD"/>
    <property type="match status" value="1"/>
</dbReference>
<dbReference type="InterPro" id="IPR023956">
    <property type="entry name" value="ARD_bac"/>
</dbReference>
<dbReference type="PANTHER" id="PTHR23418:SF0">
    <property type="entry name" value="ACIREDUCTONE DIOXYGENASE"/>
    <property type="match status" value="1"/>
</dbReference>
<comment type="cofactor">
    <cofactor evidence="9">
        <name>Fe(2+)</name>
        <dbReference type="ChEBI" id="CHEBI:29033"/>
    </cofactor>
    <text evidence="9">Binds 1 Fe(2+) cation per monomer.</text>
</comment>
<dbReference type="Proteomes" id="UP000199771">
    <property type="component" value="Unassembled WGS sequence"/>
</dbReference>
<feature type="binding site" evidence="9">
    <location>
        <position position="99"/>
    </location>
    <ligand>
        <name>Fe(2+)</name>
        <dbReference type="ChEBI" id="CHEBI:29033"/>
    </ligand>
</feature>
<dbReference type="InterPro" id="IPR004313">
    <property type="entry name" value="ARD"/>
</dbReference>
<feature type="binding site" evidence="9">
    <location>
        <position position="103"/>
    </location>
    <ligand>
        <name>Ni(2+)</name>
        <dbReference type="ChEBI" id="CHEBI:49786"/>
    </ligand>
</feature>
<feature type="binding site" evidence="9">
    <location>
        <position position="99"/>
    </location>
    <ligand>
        <name>Ni(2+)</name>
        <dbReference type="ChEBI" id="CHEBI:49786"/>
    </ligand>
</feature>
<proteinExistence type="inferred from homology"/>
<dbReference type="SUPFAM" id="SSF51182">
    <property type="entry name" value="RmlC-like cupins"/>
    <property type="match status" value="1"/>
</dbReference>
<evidence type="ECO:0000256" key="9">
    <source>
        <dbReference type="HAMAP-Rule" id="MF_01682"/>
    </source>
</evidence>
<dbReference type="GO" id="GO:0016151">
    <property type="term" value="F:nickel cation binding"/>
    <property type="evidence" value="ECO:0007669"/>
    <property type="project" value="UniProtKB-UniRule"/>
</dbReference>
<comment type="similarity">
    <text evidence="9">Belongs to the acireductone dioxygenase (ARD) family.</text>
</comment>
<dbReference type="AlphaFoldDB" id="A0A1I2K7W2"/>
<evidence type="ECO:0000256" key="5">
    <source>
        <dbReference type="ARBA" id="ARBA00022964"/>
    </source>
</evidence>
<keyword evidence="7 9" id="KW-0408">Iron</keyword>
<dbReference type="OrthoDB" id="9795636at2"/>
<evidence type="ECO:0000256" key="8">
    <source>
        <dbReference type="ARBA" id="ARBA00023167"/>
    </source>
</evidence>
<dbReference type="PANTHER" id="PTHR23418">
    <property type="entry name" value="ACIREDUCTONE DIOXYGENASE"/>
    <property type="match status" value="1"/>
</dbReference>
<evidence type="ECO:0000256" key="2">
    <source>
        <dbReference type="ARBA" id="ARBA00022596"/>
    </source>
</evidence>
<dbReference type="CDD" id="cd02232">
    <property type="entry name" value="cupin_ARD"/>
    <property type="match status" value="1"/>
</dbReference>
<dbReference type="UniPathway" id="UPA00904">
    <property type="reaction ID" value="UER00878"/>
</dbReference>
<dbReference type="GO" id="GO:0019284">
    <property type="term" value="P:L-methionine salvage from S-adenosylmethionine"/>
    <property type="evidence" value="ECO:0007669"/>
    <property type="project" value="InterPro"/>
</dbReference>
<sequence length="183" mass="20803">MTTLTIYAEHDAKTPLARHTEFAAIRDALAQIGVEFERWEASQPLSPTASQEEVMAAYRTSIDTLVRKYGFQSVDVVSMHPDHPQAEAARGKFLSEHTHTDFETRFFVDGSGAFYIRKNGKVYMLVCTRGDLVNLPANTTHWFDMGPRPNFKAIRFFRIPDGWVGHFTGDPIADRFPKYEAMV</sequence>
<dbReference type="Pfam" id="PF03079">
    <property type="entry name" value="ARD"/>
    <property type="match status" value="1"/>
</dbReference>
<accession>A0A1I2K7W2</accession>
<comment type="pathway">
    <text evidence="9">Amino-acid biosynthesis; L-methionine biosynthesis via salvage pathway; L-methionine from S-methyl-5-thio-alpha-D-ribose 1-phosphate: step 5/6.</text>
</comment>
<dbReference type="InterPro" id="IPR011051">
    <property type="entry name" value="RmlC_Cupin_sf"/>
</dbReference>
<dbReference type="STRING" id="1076937.SAMN04488120_11430"/>
<dbReference type="GO" id="GO:0010308">
    <property type="term" value="F:acireductone dioxygenase (Ni2+-requiring) activity"/>
    <property type="evidence" value="ECO:0007669"/>
    <property type="project" value="UniProtKB-UniRule"/>
</dbReference>
<keyword evidence="2 9" id="KW-0533">Nickel</keyword>
<dbReference type="EC" id="1.13.11.54" evidence="9"/>
<protein>
    <recommendedName>
        <fullName evidence="9">Acireductone dioxygenase</fullName>
    </recommendedName>
    <alternativeName>
        <fullName evidence="9">1,2-dihydroxy-3-keto-5-methylthiopentene dioxygenase</fullName>
        <shortName evidence="9">DHK-MTPene dioxygenase</shortName>
    </alternativeName>
    <alternativeName>
        <fullName evidence="9">Acireductone dioxygenase (Fe(2+)-requiring)</fullName>
        <shortName evidence="9">ARD'</shortName>
        <shortName evidence="9">Fe-ARD</shortName>
        <ecNumber evidence="9">1.13.11.54</ecNumber>
    </alternativeName>
    <alternativeName>
        <fullName evidence="9">Acireductone dioxygenase (Ni(2+)-requiring)</fullName>
        <shortName evidence="9">ARD</shortName>
        <shortName evidence="9">Ni-ARD</shortName>
        <ecNumber evidence="9">1.13.11.53</ecNumber>
    </alternativeName>
</protein>
<comment type="caution">
    <text evidence="9">Lacks conserved residue(s) required for the propagation of feature annotation.</text>
</comment>
<comment type="function">
    <text evidence="9">Catalyzes 2 different reactions between oxygene and the acireductone 1,2-dihydroxy-3-keto-5-methylthiopentene (DHK-MTPene) depending upon the metal bound in the active site. Fe-containing acireductone dioxygenase (Fe-ARD) produces formate and 2-keto-4-methylthiobutyrate (KMTB), the alpha-ketoacid precursor of methionine in the methionine recycle pathway. Ni-containing acireductone dioxygenase (Ni-ARD) produces methylthiopropionate, carbon monoxide and formate, and does not lie on the methionine recycle pathway.</text>
</comment>
<evidence type="ECO:0000256" key="6">
    <source>
        <dbReference type="ARBA" id="ARBA00023002"/>
    </source>
</evidence>
<evidence type="ECO:0000256" key="4">
    <source>
        <dbReference type="ARBA" id="ARBA00022723"/>
    </source>
</evidence>
<evidence type="ECO:0000256" key="7">
    <source>
        <dbReference type="ARBA" id="ARBA00023004"/>
    </source>
</evidence>
<organism evidence="10 11">
    <name type="scientific">Fontimonas thermophila</name>
    <dbReference type="NCBI Taxonomy" id="1076937"/>
    <lineage>
        <taxon>Bacteria</taxon>
        <taxon>Pseudomonadati</taxon>
        <taxon>Pseudomonadota</taxon>
        <taxon>Gammaproteobacteria</taxon>
        <taxon>Nevskiales</taxon>
        <taxon>Nevskiaceae</taxon>
        <taxon>Fontimonas</taxon>
    </lineage>
</organism>
<dbReference type="EC" id="1.13.11.53" evidence="9"/>
<dbReference type="Gene3D" id="2.60.120.10">
    <property type="entry name" value="Jelly Rolls"/>
    <property type="match status" value="1"/>
</dbReference>
<keyword evidence="4 9" id="KW-0479">Metal-binding</keyword>
<evidence type="ECO:0000256" key="1">
    <source>
        <dbReference type="ARBA" id="ARBA00000428"/>
    </source>
</evidence>
<dbReference type="GO" id="GO:0019509">
    <property type="term" value="P:L-methionine salvage from methylthioadenosine"/>
    <property type="evidence" value="ECO:0007669"/>
    <property type="project" value="UniProtKB-UniRule"/>
</dbReference>
<comment type="subunit">
    <text evidence="9">Monomer.</text>
</comment>
<dbReference type="EMBL" id="FOOC01000014">
    <property type="protein sequence ID" value="SFF63014.1"/>
    <property type="molecule type" value="Genomic_DNA"/>
</dbReference>
<evidence type="ECO:0000313" key="11">
    <source>
        <dbReference type="Proteomes" id="UP000199771"/>
    </source>
</evidence>
<comment type="catalytic activity">
    <reaction evidence="9">
        <text>1,2-dihydroxy-5-(methylsulfanyl)pent-1-en-3-one + O2 = 3-(methylsulfanyl)propanoate + CO + formate + 2 H(+)</text>
        <dbReference type="Rhea" id="RHEA:14161"/>
        <dbReference type="ChEBI" id="CHEBI:15378"/>
        <dbReference type="ChEBI" id="CHEBI:15379"/>
        <dbReference type="ChEBI" id="CHEBI:15740"/>
        <dbReference type="ChEBI" id="CHEBI:17245"/>
        <dbReference type="ChEBI" id="CHEBI:49016"/>
        <dbReference type="ChEBI" id="CHEBI:49252"/>
        <dbReference type="EC" id="1.13.11.53"/>
    </reaction>
</comment>
<gene>
    <name evidence="9" type="primary">mtnD</name>
    <name evidence="10" type="ORF">SAMN04488120_11430</name>
</gene>
<dbReference type="GO" id="GO:0010309">
    <property type="term" value="F:acireductone dioxygenase [iron(II)-requiring] activity"/>
    <property type="evidence" value="ECO:0007669"/>
    <property type="project" value="UniProtKB-UniRule"/>
</dbReference>
<feature type="binding site" evidence="9">
    <location>
        <position position="97"/>
    </location>
    <ligand>
        <name>Fe(2+)</name>
        <dbReference type="ChEBI" id="CHEBI:29033"/>
    </ligand>
</feature>
<reference evidence="10" key="1">
    <citation type="submission" date="2016-10" db="EMBL/GenBank/DDBJ databases">
        <authorList>
            <person name="de Groot N.N."/>
        </authorList>
    </citation>
    <scope>NUCLEOTIDE SEQUENCE [LARGE SCALE GENOMIC DNA]</scope>
    <source>
        <strain evidence="10">DSM 23609</strain>
    </source>
</reference>
<feature type="binding site" evidence="9">
    <location>
        <position position="97"/>
    </location>
    <ligand>
        <name>Ni(2+)</name>
        <dbReference type="ChEBI" id="CHEBI:49786"/>
    </ligand>
</feature>
<evidence type="ECO:0000313" key="10">
    <source>
        <dbReference type="EMBL" id="SFF63014.1"/>
    </source>
</evidence>
<evidence type="ECO:0000256" key="3">
    <source>
        <dbReference type="ARBA" id="ARBA00022605"/>
    </source>
</evidence>
<feature type="binding site" evidence="9">
    <location>
        <position position="141"/>
    </location>
    <ligand>
        <name>Fe(2+)</name>
        <dbReference type="ChEBI" id="CHEBI:29033"/>
    </ligand>
</feature>
<keyword evidence="6 9" id="KW-0560">Oxidoreductase</keyword>
<comment type="catalytic activity">
    <reaction evidence="1 9">
        <text>1,2-dihydroxy-5-(methylsulfanyl)pent-1-en-3-one + O2 = 4-methylsulfanyl-2-oxobutanoate + formate + 2 H(+)</text>
        <dbReference type="Rhea" id="RHEA:24504"/>
        <dbReference type="ChEBI" id="CHEBI:15378"/>
        <dbReference type="ChEBI" id="CHEBI:15379"/>
        <dbReference type="ChEBI" id="CHEBI:15740"/>
        <dbReference type="ChEBI" id="CHEBI:16723"/>
        <dbReference type="ChEBI" id="CHEBI:49252"/>
        <dbReference type="EC" id="1.13.11.54"/>
    </reaction>
</comment>
<feature type="binding site" evidence="9">
    <location>
        <position position="103"/>
    </location>
    <ligand>
        <name>Fe(2+)</name>
        <dbReference type="ChEBI" id="CHEBI:29033"/>
    </ligand>
</feature>
<keyword evidence="5 9" id="KW-0223">Dioxygenase</keyword>
<dbReference type="InterPro" id="IPR014710">
    <property type="entry name" value="RmlC-like_jellyroll"/>
</dbReference>